<evidence type="ECO:0000259" key="3">
    <source>
        <dbReference type="Pfam" id="PF10081"/>
    </source>
</evidence>
<keyword evidence="2" id="KW-1133">Transmembrane helix</keyword>
<dbReference type="STRING" id="1122192.SAMN02745673_00187"/>
<feature type="transmembrane region" description="Helical" evidence="2">
    <location>
        <begin position="48"/>
        <end position="72"/>
    </location>
</feature>
<dbReference type="InterPro" id="IPR027788">
    <property type="entry name" value="Alpha/beta-hydrolase_N_dom"/>
</dbReference>
<dbReference type="Proteomes" id="UP000190637">
    <property type="component" value="Unassembled WGS sequence"/>
</dbReference>
<dbReference type="Pfam" id="PF10081">
    <property type="entry name" value="Abhydrolase_9"/>
    <property type="match status" value="1"/>
</dbReference>
<organism evidence="5 6">
    <name type="scientific">Marinactinospora thermotolerans DSM 45154</name>
    <dbReference type="NCBI Taxonomy" id="1122192"/>
    <lineage>
        <taxon>Bacteria</taxon>
        <taxon>Bacillati</taxon>
        <taxon>Actinomycetota</taxon>
        <taxon>Actinomycetes</taxon>
        <taxon>Streptosporangiales</taxon>
        <taxon>Nocardiopsidaceae</taxon>
        <taxon>Marinactinospora</taxon>
    </lineage>
</organism>
<dbReference type="RefSeq" id="WP_078759633.1">
    <property type="nucleotide sequence ID" value="NZ_FUWS01000001.1"/>
</dbReference>
<sequence>MSIRRSPPHFGKSLRRLRSRAACHPAGLCGALLFFWLSLLPSLLPRPWFYQALLSGILATIGYALFRALWALAVAGPLRRVEWRPPVRGRRALWWLLVLAAGSGTPWMFWRAAAWQTELRLLMGMQSPGPPHYLLILSVGGALFAGLIVAGRLLRLAARILARRLSRWFPPFAAAVLGAAAVATATAWTIQYPVFHLFIGASDALFSQVDQQEPEHGGPPVEATRSAGPGSAVTWEGLGLYGREFVSRGPRAEHLSSFSGRPAADPIRVYAGLRSAPDPATRAELVVRELERTGGFSRSVLVVAATTGTGWVDPNAAASIEYLYNGDTAIAAVQYSYLPSWISFLADADRARASSTALFEAVHARWTRLPEGERPLLLLYGESLGVLGGEAAFDDIDEVMARTDGVLWVGPPQSSRLHSEVVARRNPTSPVWLPVYGDGEEVAFTGDGTVDTAGRPAVVYLQHPSDPIVLWSTDLLFSRPEWMDPPHGPDVSEDLRWRPIITWWQITADMAVSTRVPEGHGHAYGTEQLDSWLALTDPPHWTDHDTERLRDLLLHPRRSTPDKEPGDTHAER</sequence>
<name>A0A1T4K6B5_9ACTN</name>
<keyword evidence="2" id="KW-0472">Membrane</keyword>
<feature type="domain" description="Alpha/beta-hydrolase N-terminal" evidence="4">
    <location>
        <begin position="41"/>
        <end position="250"/>
    </location>
</feature>
<feature type="region of interest" description="Disordered" evidence="1">
    <location>
        <begin position="552"/>
        <end position="572"/>
    </location>
</feature>
<feature type="transmembrane region" description="Helical" evidence="2">
    <location>
        <begin position="93"/>
        <end position="113"/>
    </location>
</feature>
<keyword evidence="6" id="KW-1185">Reference proteome</keyword>
<dbReference type="EMBL" id="FUWS01000001">
    <property type="protein sequence ID" value="SJZ37980.1"/>
    <property type="molecule type" value="Genomic_DNA"/>
</dbReference>
<dbReference type="Pfam" id="PF15420">
    <property type="entry name" value="Abhydrolase_9_N"/>
    <property type="match status" value="1"/>
</dbReference>
<proteinExistence type="predicted"/>
<feature type="transmembrane region" description="Helical" evidence="2">
    <location>
        <begin position="168"/>
        <end position="190"/>
    </location>
</feature>
<evidence type="ECO:0000256" key="2">
    <source>
        <dbReference type="SAM" id="Phobius"/>
    </source>
</evidence>
<gene>
    <name evidence="5" type="ORF">SAMN02745673_00187</name>
</gene>
<accession>A0A1T4K6B5</accession>
<feature type="transmembrane region" description="Helical" evidence="2">
    <location>
        <begin position="133"/>
        <end position="156"/>
    </location>
</feature>
<dbReference type="OrthoDB" id="4397445at2"/>
<dbReference type="AlphaFoldDB" id="A0A1T4K6B5"/>
<feature type="domain" description="Alpha/beta-hydrolase catalytic" evidence="3">
    <location>
        <begin position="267"/>
        <end position="549"/>
    </location>
</feature>
<feature type="transmembrane region" description="Helical" evidence="2">
    <location>
        <begin position="21"/>
        <end position="42"/>
    </location>
</feature>
<evidence type="ECO:0000313" key="6">
    <source>
        <dbReference type="Proteomes" id="UP000190637"/>
    </source>
</evidence>
<evidence type="ECO:0000313" key="5">
    <source>
        <dbReference type="EMBL" id="SJZ37980.1"/>
    </source>
</evidence>
<evidence type="ECO:0000259" key="4">
    <source>
        <dbReference type="Pfam" id="PF15420"/>
    </source>
</evidence>
<keyword evidence="2" id="KW-0812">Transmembrane</keyword>
<feature type="region of interest" description="Disordered" evidence="1">
    <location>
        <begin position="209"/>
        <end position="228"/>
    </location>
</feature>
<reference evidence="5 6" key="1">
    <citation type="submission" date="2017-02" db="EMBL/GenBank/DDBJ databases">
        <authorList>
            <person name="Peterson S.W."/>
        </authorList>
    </citation>
    <scope>NUCLEOTIDE SEQUENCE [LARGE SCALE GENOMIC DNA]</scope>
    <source>
        <strain evidence="5 6">DSM 45154</strain>
    </source>
</reference>
<evidence type="ECO:0000256" key="1">
    <source>
        <dbReference type="SAM" id="MobiDB-lite"/>
    </source>
</evidence>
<protein>
    <submittedName>
        <fullName evidence="5">Uncharacterized membrane protein</fullName>
    </submittedName>
</protein>
<dbReference type="InterPro" id="IPR027787">
    <property type="entry name" value="Alpha/beta-hydrolase_catalytic"/>
</dbReference>